<comment type="caution">
    <text evidence="10">The sequence shown here is derived from an EMBL/GenBank/DDBJ whole genome shotgun (WGS) entry which is preliminary data.</text>
</comment>
<gene>
    <name evidence="10" type="primary">Acey_s0189.g1223</name>
    <name evidence="10" type="synonym">Acey-F33H2.6</name>
    <name evidence="10" type="ORF">Y032_0189g1223</name>
</gene>
<evidence type="ECO:0000256" key="7">
    <source>
        <dbReference type="ARBA" id="ARBA00039966"/>
    </source>
</evidence>
<protein>
    <recommendedName>
        <fullName evidence="7">Regulator of microtubule dynamics protein 1</fullName>
    </recommendedName>
    <alternativeName>
        <fullName evidence="8">Protein FAM82B</fullName>
    </alternativeName>
</protein>
<reference evidence="11" key="1">
    <citation type="journal article" date="2015" name="Nat. Genet.">
        <title>The genome and transcriptome of the zoonotic hookworm Ancylostoma ceylanicum identify infection-specific gene families.</title>
        <authorList>
            <person name="Schwarz E.M."/>
            <person name="Hu Y."/>
            <person name="Antoshechkin I."/>
            <person name="Miller M.M."/>
            <person name="Sternberg P.W."/>
            <person name="Aroian R.V."/>
        </authorList>
    </citation>
    <scope>NUCLEOTIDE SEQUENCE</scope>
    <source>
        <strain evidence="11">HY135</strain>
    </source>
</reference>
<dbReference type="Proteomes" id="UP000024635">
    <property type="component" value="Unassembled WGS sequence"/>
</dbReference>
<dbReference type="PROSITE" id="PS50005">
    <property type="entry name" value="TPR"/>
    <property type="match status" value="1"/>
</dbReference>
<dbReference type="InterPro" id="IPR019734">
    <property type="entry name" value="TPR_rpt"/>
</dbReference>
<evidence type="ECO:0000256" key="9">
    <source>
        <dbReference type="PROSITE-ProRule" id="PRU00339"/>
    </source>
</evidence>
<evidence type="ECO:0000256" key="6">
    <source>
        <dbReference type="ARBA" id="ARBA00023212"/>
    </source>
</evidence>
<dbReference type="InterPro" id="IPR011990">
    <property type="entry name" value="TPR-like_helical_dom_sf"/>
</dbReference>
<dbReference type="AlphaFoldDB" id="A0A016SQB4"/>
<evidence type="ECO:0000313" key="10">
    <source>
        <dbReference type="EMBL" id="EYB92903.1"/>
    </source>
</evidence>
<dbReference type="PANTHER" id="PTHR16056:SF16">
    <property type="entry name" value="REGULATOR OF MICROTUBULE DYNAMICS PROTEIN 1"/>
    <property type="match status" value="1"/>
</dbReference>
<keyword evidence="3" id="KW-0963">Cytoplasm</keyword>
<comment type="subunit">
    <text evidence="2">Interacts with microtubules.</text>
</comment>
<dbReference type="InterPro" id="IPR049039">
    <property type="entry name" value="RMD1-3_a_helical_rpt"/>
</dbReference>
<dbReference type="EMBL" id="JARK01001525">
    <property type="protein sequence ID" value="EYB92903.1"/>
    <property type="molecule type" value="Genomic_DNA"/>
</dbReference>
<organism evidence="10 11">
    <name type="scientific">Ancylostoma ceylanicum</name>
    <dbReference type="NCBI Taxonomy" id="53326"/>
    <lineage>
        <taxon>Eukaryota</taxon>
        <taxon>Metazoa</taxon>
        <taxon>Ecdysozoa</taxon>
        <taxon>Nematoda</taxon>
        <taxon>Chromadorea</taxon>
        <taxon>Rhabditida</taxon>
        <taxon>Rhabditina</taxon>
        <taxon>Rhabditomorpha</taxon>
        <taxon>Strongyloidea</taxon>
        <taxon>Ancylostomatidae</taxon>
        <taxon>Ancylostomatinae</taxon>
        <taxon>Ancylostoma</taxon>
    </lineage>
</organism>
<feature type="repeat" description="TPR" evidence="9">
    <location>
        <begin position="351"/>
        <end position="384"/>
    </location>
</feature>
<evidence type="ECO:0000256" key="2">
    <source>
        <dbReference type="ARBA" id="ARBA00011375"/>
    </source>
</evidence>
<name>A0A016SQB4_9BILA</name>
<dbReference type="Pfam" id="PF21033">
    <property type="entry name" value="RMD1-3"/>
    <property type="match status" value="1"/>
</dbReference>
<sequence>MSEQDNPEVEEKVTRILNENGYTKSEPRSWRPFFASGGVPLVLPYVNEENAKDVNRIVRTAKLPIKLVFQPPPNLKSLLTSTRIYEEKCGRNNCMYCTEQKICQLRGLKNMYKWPIFFRIARDTLKLTPRLQQYGKFTRRVLATGLSSSLALSLFSSAPQPEQAADTSRPKNFDIIVRETDALYDSYLIDNAYNILKKFAGSDCSELLWRLARVVCEKAKLSKDESERKRLMYEAYALVQKAIEKEPKEGCFGAHKWYAILLDYIGEIEGNKSRIQKSYEVKEHLERALQICSSDATTWHILGIWHFSFADMGYATRLVAKAIFGTPPTSTYENALHYFLKAEEISPRFYSTNTYYIGETYEKMGNREEAMKYYKDAFRMSVVTADDRIIHQKAHEKLRKAGVKDSELLQKE</sequence>
<keyword evidence="6" id="KW-0206">Cytoskeleton</keyword>
<dbReference type="GO" id="GO:0005739">
    <property type="term" value="C:mitochondrion"/>
    <property type="evidence" value="ECO:0007669"/>
    <property type="project" value="TreeGrafter"/>
</dbReference>
<evidence type="ECO:0000256" key="1">
    <source>
        <dbReference type="ARBA" id="ARBA00004245"/>
    </source>
</evidence>
<evidence type="ECO:0000256" key="8">
    <source>
        <dbReference type="ARBA" id="ARBA00041958"/>
    </source>
</evidence>
<dbReference type="PANTHER" id="PTHR16056">
    <property type="entry name" value="REGULATOR OF MICROTUBULE DYNAMICS PROTEIN"/>
    <property type="match status" value="1"/>
</dbReference>
<dbReference type="SUPFAM" id="SSF48452">
    <property type="entry name" value="TPR-like"/>
    <property type="match status" value="1"/>
</dbReference>
<dbReference type="GO" id="GO:0008017">
    <property type="term" value="F:microtubule binding"/>
    <property type="evidence" value="ECO:0007669"/>
    <property type="project" value="TreeGrafter"/>
</dbReference>
<evidence type="ECO:0000313" key="11">
    <source>
        <dbReference type="Proteomes" id="UP000024635"/>
    </source>
</evidence>
<dbReference type="GO" id="GO:0005876">
    <property type="term" value="C:spindle microtubule"/>
    <property type="evidence" value="ECO:0007669"/>
    <property type="project" value="TreeGrafter"/>
</dbReference>
<dbReference type="Gene3D" id="1.25.40.10">
    <property type="entry name" value="Tetratricopeptide repeat domain"/>
    <property type="match status" value="1"/>
</dbReference>
<proteinExistence type="predicted"/>
<keyword evidence="5 9" id="KW-0802">TPR repeat</keyword>
<accession>A0A016SQB4</accession>
<dbReference type="STRING" id="53326.A0A016SQB4"/>
<evidence type="ECO:0000256" key="3">
    <source>
        <dbReference type="ARBA" id="ARBA00022490"/>
    </source>
</evidence>
<evidence type="ECO:0000256" key="5">
    <source>
        <dbReference type="ARBA" id="ARBA00022803"/>
    </source>
</evidence>
<dbReference type="GO" id="GO:0097431">
    <property type="term" value="C:mitotic spindle pole"/>
    <property type="evidence" value="ECO:0007669"/>
    <property type="project" value="TreeGrafter"/>
</dbReference>
<evidence type="ECO:0000256" key="4">
    <source>
        <dbReference type="ARBA" id="ARBA00022737"/>
    </source>
</evidence>
<keyword evidence="11" id="KW-1185">Reference proteome</keyword>
<dbReference type="OrthoDB" id="69711at2759"/>
<comment type="subcellular location">
    <subcellularLocation>
        <location evidence="1">Cytoplasm</location>
        <location evidence="1">Cytoskeleton</location>
    </subcellularLocation>
</comment>
<keyword evidence="4" id="KW-0677">Repeat</keyword>